<dbReference type="EMBL" id="VJZC01000164">
    <property type="protein sequence ID" value="MPY59787.1"/>
    <property type="molecule type" value="Genomic_DNA"/>
</dbReference>
<dbReference type="RefSeq" id="WP_152773254.1">
    <property type="nucleotide sequence ID" value="NZ_VJZC01000164.1"/>
</dbReference>
<evidence type="ECO:0000256" key="1">
    <source>
        <dbReference type="SAM" id="MobiDB-lite"/>
    </source>
</evidence>
<comment type="caution">
    <text evidence="2">The sequence shown here is derived from an EMBL/GenBank/DDBJ whole genome shotgun (WGS) entry which is preliminary data.</text>
</comment>
<protein>
    <recommendedName>
        <fullName evidence="4">WXG100 family type VII secretion target</fullName>
    </recommendedName>
</protein>
<proteinExistence type="predicted"/>
<sequence>MPSDYTISDFKVLKDEGFNMFTVGQDFARAVKTLKDGLTHLEGGNGATPPWGDDDIGEKFGVVYEGLRDGMYQSMGSLAERVGGMGVAFTKMGVAQETNEAREEEIWRSTTAEYDGQVKVPPPVHATLRPRQDL</sequence>
<reference evidence="2 3" key="1">
    <citation type="submission" date="2019-07" db="EMBL/GenBank/DDBJ databases">
        <title>New species of Amycolatopsis and Streptomyces.</title>
        <authorList>
            <person name="Duangmal K."/>
            <person name="Teo W.F.A."/>
            <person name="Lipun K."/>
        </authorList>
    </citation>
    <scope>NUCLEOTIDE SEQUENCE [LARGE SCALE GENOMIC DNA]</scope>
    <source>
        <strain evidence="2 3">NBRC 106415</strain>
    </source>
</reference>
<accession>A0A5N8XKA6</accession>
<dbReference type="Proteomes" id="UP000400924">
    <property type="component" value="Unassembled WGS sequence"/>
</dbReference>
<organism evidence="2 3">
    <name type="scientific">Streptomyces spongiae</name>
    <dbReference type="NCBI Taxonomy" id="565072"/>
    <lineage>
        <taxon>Bacteria</taxon>
        <taxon>Bacillati</taxon>
        <taxon>Actinomycetota</taxon>
        <taxon>Actinomycetes</taxon>
        <taxon>Kitasatosporales</taxon>
        <taxon>Streptomycetaceae</taxon>
        <taxon>Streptomyces</taxon>
    </lineage>
</organism>
<dbReference type="AlphaFoldDB" id="A0A5N8XKA6"/>
<evidence type="ECO:0000313" key="3">
    <source>
        <dbReference type="Proteomes" id="UP000400924"/>
    </source>
</evidence>
<keyword evidence="3" id="KW-1185">Reference proteome</keyword>
<dbReference type="OrthoDB" id="4264666at2"/>
<name>A0A5N8XKA6_9ACTN</name>
<evidence type="ECO:0000313" key="2">
    <source>
        <dbReference type="EMBL" id="MPY59787.1"/>
    </source>
</evidence>
<feature type="region of interest" description="Disordered" evidence="1">
    <location>
        <begin position="112"/>
        <end position="134"/>
    </location>
</feature>
<gene>
    <name evidence="2" type="ORF">FNH08_22245</name>
</gene>
<evidence type="ECO:0008006" key="4">
    <source>
        <dbReference type="Google" id="ProtNLM"/>
    </source>
</evidence>